<dbReference type="RefSeq" id="WP_197002581.1">
    <property type="nucleotide sequence ID" value="NZ_BONS01000003.1"/>
</dbReference>
<evidence type="ECO:0000313" key="1">
    <source>
        <dbReference type="EMBL" id="MBG6135481.1"/>
    </source>
</evidence>
<gene>
    <name evidence="1" type="ORF">IW245_001675</name>
</gene>
<reference evidence="1" key="1">
    <citation type="submission" date="2020-11" db="EMBL/GenBank/DDBJ databases">
        <title>Sequencing the genomes of 1000 actinobacteria strains.</title>
        <authorList>
            <person name="Klenk H.-P."/>
        </authorList>
    </citation>
    <scope>NUCLEOTIDE SEQUENCE</scope>
    <source>
        <strain evidence="1">DSM 45356</strain>
    </source>
</reference>
<keyword evidence="2" id="KW-1185">Reference proteome</keyword>
<dbReference type="Pfam" id="PF19372">
    <property type="entry name" value="DUF5947"/>
    <property type="match status" value="1"/>
</dbReference>
<protein>
    <submittedName>
        <fullName evidence="1">Uncharacterized protein</fullName>
    </submittedName>
</protein>
<dbReference type="AlphaFoldDB" id="A0A8J7GR82"/>
<accession>A0A8J7GR82</accession>
<organism evidence="1 2">
    <name type="scientific">Longispora fulva</name>
    <dbReference type="NCBI Taxonomy" id="619741"/>
    <lineage>
        <taxon>Bacteria</taxon>
        <taxon>Bacillati</taxon>
        <taxon>Actinomycetota</taxon>
        <taxon>Actinomycetes</taxon>
        <taxon>Micromonosporales</taxon>
        <taxon>Micromonosporaceae</taxon>
        <taxon>Longispora</taxon>
    </lineage>
</organism>
<dbReference type="EMBL" id="JADOUF010000001">
    <property type="protein sequence ID" value="MBG6135481.1"/>
    <property type="molecule type" value="Genomic_DNA"/>
</dbReference>
<evidence type="ECO:0000313" key="2">
    <source>
        <dbReference type="Proteomes" id="UP000622552"/>
    </source>
</evidence>
<comment type="caution">
    <text evidence="1">The sequence shown here is derived from an EMBL/GenBank/DDBJ whole genome shotgun (WGS) entry which is preliminary data.</text>
</comment>
<name>A0A8J7GR82_9ACTN</name>
<dbReference type="Proteomes" id="UP000622552">
    <property type="component" value="Unassembled WGS sequence"/>
</dbReference>
<sequence>MTTGLRRFRAPLPATPRVERCEMCARTLLAGHPHVVDTENRGLLCACPDCASLFALEGAAGGRYRRVPDRYVRAAGFVLTDADWEVLRIPVRMAFFFRNSALGRPVAFYPSPAGATESLLDVDSWDRVLAANPHLPPAADDVEAVLVRRTADGFECFLVPIDACYRLVGLVRTHWKGFDGGTEAWAAIDTFFTDLRARSRVVGTG</sequence>
<dbReference type="InterPro" id="IPR045991">
    <property type="entry name" value="DUF5947"/>
</dbReference>
<proteinExistence type="predicted"/>